<comment type="caution">
    <text evidence="2">The sequence shown here is derived from an EMBL/GenBank/DDBJ whole genome shotgun (WGS) entry which is preliminary data.</text>
</comment>
<sequence length="358" mass="40360">MSASLALDTQNTELLSRDGTVIRRHREAINTSSINLSDLTPDQYGSLITAAHMVAQANQAITANMYVMAENLQIMLDILGKERFYKFADETFGLNRKRVERMFKIHRVLDAHFSEADGKFHPGQIQNFSKSALLMLADDTDTEVVDQLREMSKTGKVTEAMVRDLLEQRKKESDTSVAALNAELDLERRRARDAEERHQSDTARLRLQAESQAESLVNLRAEKDALAEEYAALEDRLKSVKPTETIVEKEVPPAGYTSVQEAVEDINRKLRDKGDELRRKSDELQAVIQQEEQVRSRLEAKRAGADTFERLQERVEELLMMFPRPLLASLTESDPEIKAAIHALGKALTIAGEQLQGA</sequence>
<evidence type="ECO:0000313" key="2">
    <source>
        <dbReference type="EMBL" id="MBK4736020.1"/>
    </source>
</evidence>
<dbReference type="AlphaFoldDB" id="A0A934SSY8"/>
<feature type="coiled-coil region" evidence="1">
    <location>
        <begin position="163"/>
        <end position="236"/>
    </location>
</feature>
<keyword evidence="3" id="KW-1185">Reference proteome</keyword>
<protein>
    <recommendedName>
        <fullName evidence="4">DUF3102 domain-containing protein</fullName>
    </recommendedName>
</protein>
<name>A0A934SSY8_9BURK</name>
<reference evidence="2" key="1">
    <citation type="submission" date="2021-01" db="EMBL/GenBank/DDBJ databases">
        <title>Genome sequence of strain Noviherbaspirillum sp. DKR-6.</title>
        <authorList>
            <person name="Chaudhary D.K."/>
        </authorList>
    </citation>
    <scope>NUCLEOTIDE SEQUENCE</scope>
    <source>
        <strain evidence="2">DKR-6</strain>
    </source>
</reference>
<evidence type="ECO:0000256" key="1">
    <source>
        <dbReference type="SAM" id="Coils"/>
    </source>
</evidence>
<accession>A0A934SSY8</accession>
<keyword evidence="1" id="KW-0175">Coiled coil</keyword>
<evidence type="ECO:0000313" key="3">
    <source>
        <dbReference type="Proteomes" id="UP000622890"/>
    </source>
</evidence>
<feature type="coiled-coil region" evidence="1">
    <location>
        <begin position="263"/>
        <end position="301"/>
    </location>
</feature>
<dbReference type="EMBL" id="JAEPBG010000006">
    <property type="protein sequence ID" value="MBK4736020.1"/>
    <property type="molecule type" value="Genomic_DNA"/>
</dbReference>
<evidence type="ECO:0008006" key="4">
    <source>
        <dbReference type="Google" id="ProtNLM"/>
    </source>
</evidence>
<dbReference type="Proteomes" id="UP000622890">
    <property type="component" value="Unassembled WGS sequence"/>
</dbReference>
<gene>
    <name evidence="2" type="ORF">JJB74_15470</name>
</gene>
<proteinExistence type="predicted"/>
<organism evidence="2 3">
    <name type="scientific">Noviherbaspirillum pedocola</name>
    <dbReference type="NCBI Taxonomy" id="2801341"/>
    <lineage>
        <taxon>Bacteria</taxon>
        <taxon>Pseudomonadati</taxon>
        <taxon>Pseudomonadota</taxon>
        <taxon>Betaproteobacteria</taxon>
        <taxon>Burkholderiales</taxon>
        <taxon>Oxalobacteraceae</taxon>
        <taxon>Noviherbaspirillum</taxon>
    </lineage>
</organism>
<dbReference type="RefSeq" id="WP_234484207.1">
    <property type="nucleotide sequence ID" value="NZ_JAEPBG010000006.1"/>
</dbReference>